<organism evidence="2 3">
    <name type="scientific">Pandoraea pneumonica</name>
    <dbReference type="NCBI Taxonomy" id="2508299"/>
    <lineage>
        <taxon>Bacteria</taxon>
        <taxon>Pseudomonadati</taxon>
        <taxon>Pseudomonadota</taxon>
        <taxon>Betaproteobacteria</taxon>
        <taxon>Burkholderiales</taxon>
        <taxon>Burkholderiaceae</taxon>
        <taxon>Pandoraea</taxon>
    </lineage>
</organism>
<dbReference type="GeneID" id="300405129"/>
<dbReference type="GO" id="GO:0016787">
    <property type="term" value="F:hydrolase activity"/>
    <property type="evidence" value="ECO:0007669"/>
    <property type="project" value="UniProtKB-KW"/>
</dbReference>
<dbReference type="EC" id="3.-.-.-" evidence="2"/>
<dbReference type="InterPro" id="IPR000073">
    <property type="entry name" value="AB_hydrolase_1"/>
</dbReference>
<protein>
    <submittedName>
        <fullName evidence="2">AB hydrolase superfamily protein YdjP</fullName>
        <ecNumber evidence="2">3.-.-.-</ecNumber>
    </submittedName>
</protein>
<dbReference type="PANTHER" id="PTHR43433">
    <property type="entry name" value="HYDROLASE, ALPHA/BETA FOLD FAMILY PROTEIN"/>
    <property type="match status" value="1"/>
</dbReference>
<evidence type="ECO:0000259" key="1">
    <source>
        <dbReference type="Pfam" id="PF00561"/>
    </source>
</evidence>
<dbReference type="Gene3D" id="3.40.50.1820">
    <property type="entry name" value="alpha/beta hydrolase"/>
    <property type="match status" value="1"/>
</dbReference>
<dbReference type="AlphaFoldDB" id="A0A5E4W877"/>
<keyword evidence="3" id="KW-1185">Reference proteome</keyword>
<dbReference type="RefSeq" id="WP_150680314.1">
    <property type="nucleotide sequence ID" value="NZ_CABPSK010000002.1"/>
</dbReference>
<dbReference type="Proteomes" id="UP000366945">
    <property type="component" value="Unassembled WGS sequence"/>
</dbReference>
<proteinExistence type="predicted"/>
<dbReference type="EMBL" id="CABPSK010000002">
    <property type="protein sequence ID" value="VVE20303.1"/>
    <property type="molecule type" value="Genomic_DNA"/>
</dbReference>
<evidence type="ECO:0000313" key="2">
    <source>
        <dbReference type="EMBL" id="VVE20303.1"/>
    </source>
</evidence>
<dbReference type="PANTHER" id="PTHR43433:SF10">
    <property type="entry name" value="AB HYDROLASE-1 DOMAIN-CONTAINING PROTEIN"/>
    <property type="match status" value="1"/>
</dbReference>
<dbReference type="PRINTS" id="PR00111">
    <property type="entry name" value="ABHYDROLASE"/>
</dbReference>
<feature type="domain" description="AB hydrolase-1" evidence="1">
    <location>
        <begin position="21"/>
        <end position="239"/>
    </location>
</feature>
<dbReference type="OrthoDB" id="9785847at2"/>
<evidence type="ECO:0000313" key="3">
    <source>
        <dbReference type="Proteomes" id="UP000366945"/>
    </source>
</evidence>
<keyword evidence="2" id="KW-0378">Hydrolase</keyword>
<accession>A0A5E4W877</accession>
<reference evidence="2 3" key="1">
    <citation type="submission" date="2019-08" db="EMBL/GenBank/DDBJ databases">
        <authorList>
            <person name="Peeters C."/>
        </authorList>
    </citation>
    <scope>NUCLEOTIDE SEQUENCE [LARGE SCALE GENOMIC DNA]</scope>
    <source>
        <strain evidence="2 3">LMG 31114</strain>
    </source>
</reference>
<dbReference type="InterPro" id="IPR029058">
    <property type="entry name" value="AB_hydrolase_fold"/>
</dbReference>
<sequence>MPYLDHHESRLYYEVHGSGSPVVLLHGVGGNHASWFYQVAAWRAHFQVILVDARGFGKSTDAELAGRTEFTNDLLAILNALDLHRVSFVAQSMGAGTAIDFACRYPDRVASLLIADSLVGITLPESVASEMAKVQSATRDLSQAERVLGRTHLANSPAMTQLYLQIAGFNRYTFKTLVGVQPSYTPEQIAATGVRIGFLVGEEDVLFPAKIVSDVCKRFIGSELITLASAGHSAYFEAPDAFNTRVAGWLRSQKSQA</sequence>
<name>A0A5E4W877_9BURK</name>
<dbReference type="SUPFAM" id="SSF53474">
    <property type="entry name" value="alpha/beta-Hydrolases"/>
    <property type="match status" value="1"/>
</dbReference>
<dbReference type="Pfam" id="PF00561">
    <property type="entry name" value="Abhydrolase_1"/>
    <property type="match status" value="1"/>
</dbReference>
<gene>
    <name evidence="2" type="primary">ydjP</name>
    <name evidence="2" type="ORF">PPN31114_03115</name>
</gene>
<dbReference type="InterPro" id="IPR050471">
    <property type="entry name" value="AB_hydrolase"/>
</dbReference>